<reference evidence="3" key="1">
    <citation type="journal article" date="2014" name="Front. Microbiol.">
        <title>High frequency of phylogenetically diverse reductive dehalogenase-homologous genes in deep subseafloor sedimentary metagenomes.</title>
        <authorList>
            <person name="Kawai M."/>
            <person name="Futagami T."/>
            <person name="Toyoda A."/>
            <person name="Takaki Y."/>
            <person name="Nishi S."/>
            <person name="Hori S."/>
            <person name="Arai W."/>
            <person name="Tsubouchi T."/>
            <person name="Morono Y."/>
            <person name="Uchiyama I."/>
            <person name="Ito T."/>
            <person name="Fujiyama A."/>
            <person name="Inagaki F."/>
            <person name="Takami H."/>
        </authorList>
    </citation>
    <scope>NUCLEOTIDE SEQUENCE</scope>
    <source>
        <strain evidence="3">Expedition CK06-06</strain>
    </source>
</reference>
<sequence length="212" mass="22949">MNRRAVILIVVLLPVALVAIGCHDKCRQQLADVEQQYNVKYQELQQNLAGSEIDKGRLMSQLNDKDAQLSTANADIASLTAKLAGMPTAPEGWQTTITGAKLTLASDILFAPGRATLSQRGAARLSQVASTIKATYPDAIVRVYGFTDNDPIKKSAKFWKDNLDLSANRAMAVTRQLRKLGIAAENIETISMGATHFVAPNETAAGKAKNRR</sequence>
<comment type="caution">
    <text evidence="3">The sequence shown here is derived from an EMBL/GenBank/DDBJ whole genome shotgun (WGS) entry which is preliminary data.</text>
</comment>
<evidence type="ECO:0000259" key="2">
    <source>
        <dbReference type="PROSITE" id="PS51123"/>
    </source>
</evidence>
<organism evidence="3">
    <name type="scientific">marine sediment metagenome</name>
    <dbReference type="NCBI Taxonomy" id="412755"/>
    <lineage>
        <taxon>unclassified sequences</taxon>
        <taxon>metagenomes</taxon>
        <taxon>ecological metagenomes</taxon>
    </lineage>
</organism>
<dbReference type="PANTHER" id="PTHR30329">
    <property type="entry name" value="STATOR ELEMENT OF FLAGELLAR MOTOR COMPLEX"/>
    <property type="match status" value="1"/>
</dbReference>
<keyword evidence="1" id="KW-0175">Coiled coil</keyword>
<dbReference type="PROSITE" id="PS51123">
    <property type="entry name" value="OMPA_2"/>
    <property type="match status" value="1"/>
</dbReference>
<dbReference type="PROSITE" id="PS51257">
    <property type="entry name" value="PROKAR_LIPOPROTEIN"/>
    <property type="match status" value="1"/>
</dbReference>
<proteinExistence type="predicted"/>
<gene>
    <name evidence="3" type="ORF">S03H2_64877</name>
</gene>
<evidence type="ECO:0000256" key="1">
    <source>
        <dbReference type="SAM" id="Coils"/>
    </source>
</evidence>
<accession>X1IID1</accession>
<dbReference type="InterPro" id="IPR006665">
    <property type="entry name" value="OmpA-like"/>
</dbReference>
<name>X1IID1_9ZZZZ</name>
<feature type="domain" description="OmpA-like" evidence="2">
    <location>
        <begin position="97"/>
        <end position="212"/>
    </location>
</feature>
<dbReference type="AlphaFoldDB" id="X1IID1"/>
<dbReference type="CDD" id="cd07185">
    <property type="entry name" value="OmpA_C-like"/>
    <property type="match status" value="1"/>
</dbReference>
<dbReference type="EMBL" id="BARU01042191">
    <property type="protein sequence ID" value="GAH82171.1"/>
    <property type="molecule type" value="Genomic_DNA"/>
</dbReference>
<feature type="coiled-coil region" evidence="1">
    <location>
        <begin position="27"/>
        <end position="82"/>
    </location>
</feature>
<dbReference type="Pfam" id="PF00691">
    <property type="entry name" value="OmpA"/>
    <property type="match status" value="1"/>
</dbReference>
<protein>
    <recommendedName>
        <fullName evidence="2">OmpA-like domain-containing protein</fullName>
    </recommendedName>
</protein>
<dbReference type="InterPro" id="IPR050330">
    <property type="entry name" value="Bact_OuterMem_StrucFunc"/>
</dbReference>
<dbReference type="PANTHER" id="PTHR30329:SF21">
    <property type="entry name" value="LIPOPROTEIN YIAD-RELATED"/>
    <property type="match status" value="1"/>
</dbReference>
<evidence type="ECO:0000313" key="3">
    <source>
        <dbReference type="EMBL" id="GAH82171.1"/>
    </source>
</evidence>
<dbReference type="Gene3D" id="3.30.1330.60">
    <property type="entry name" value="OmpA-like domain"/>
    <property type="match status" value="1"/>
</dbReference>
<dbReference type="InterPro" id="IPR036737">
    <property type="entry name" value="OmpA-like_sf"/>
</dbReference>
<feature type="non-terminal residue" evidence="3">
    <location>
        <position position="212"/>
    </location>
</feature>
<dbReference type="SUPFAM" id="SSF103088">
    <property type="entry name" value="OmpA-like"/>
    <property type="match status" value="1"/>
</dbReference>